<dbReference type="RefSeq" id="WP_231821120.1">
    <property type="nucleotide sequence ID" value="NZ_CP082781.1"/>
</dbReference>
<organism evidence="1 2">
    <name type="scientific">Microbacterium resistens</name>
    <dbReference type="NCBI Taxonomy" id="156977"/>
    <lineage>
        <taxon>Bacteria</taxon>
        <taxon>Bacillati</taxon>
        <taxon>Actinomycetota</taxon>
        <taxon>Actinomycetes</taxon>
        <taxon>Micrococcales</taxon>
        <taxon>Microbacteriaceae</taxon>
        <taxon>Microbacterium</taxon>
    </lineage>
</organism>
<dbReference type="Proteomes" id="UP001199642">
    <property type="component" value="Chromosome"/>
</dbReference>
<name>A0ABY3RUV8_9MICO</name>
<proteinExistence type="predicted"/>
<accession>A0ABY3RUV8</accession>
<keyword evidence="2" id="KW-1185">Reference proteome</keyword>
<sequence>MDRTTVNAHLRAQFFPLLAAEGFTRKGDVARRVLDGGVVHVVDLQHQPRRHLFQVNLGAHLLGLGGVAGAEAPEIERFRDHDCAWRGGIVSGFRNADDAEFAWGATDEEARESVAFLVSEWPRQSEAFFRPYAAYPDTFLDAAREALTTLPHPATMLTWARVARMAGEDELSRRLASAALPRVPERATSLRASLERIAE</sequence>
<gene>
    <name evidence="1" type="ORF">K8F61_06725</name>
</gene>
<protein>
    <submittedName>
        <fullName evidence="1">DUF4304 domain-containing protein</fullName>
    </submittedName>
</protein>
<evidence type="ECO:0000313" key="1">
    <source>
        <dbReference type="EMBL" id="UGS27853.1"/>
    </source>
</evidence>
<reference evidence="1 2" key="1">
    <citation type="submission" date="2023-01" db="EMBL/GenBank/DDBJ databases">
        <title>Characterization of estradiol degrading bacteria Microbacterium sp. MZT7 and reveal degrading genes through genome analysis.</title>
        <authorList>
            <person name="Hao P."/>
            <person name="Gao Y."/>
        </authorList>
    </citation>
    <scope>NUCLEOTIDE SEQUENCE [LARGE SCALE GENOMIC DNA]</scope>
    <source>
        <strain evidence="1 2">MZT7</strain>
    </source>
</reference>
<evidence type="ECO:0000313" key="2">
    <source>
        <dbReference type="Proteomes" id="UP001199642"/>
    </source>
</evidence>
<dbReference type="EMBL" id="CP082781">
    <property type="protein sequence ID" value="UGS27853.1"/>
    <property type="molecule type" value="Genomic_DNA"/>
</dbReference>